<dbReference type="InterPro" id="IPR020846">
    <property type="entry name" value="MFS_dom"/>
</dbReference>
<evidence type="ECO:0000256" key="2">
    <source>
        <dbReference type="ARBA" id="ARBA00022989"/>
    </source>
</evidence>
<feature type="transmembrane region" description="Helical" evidence="4">
    <location>
        <begin position="268"/>
        <end position="287"/>
    </location>
</feature>
<proteinExistence type="predicted"/>
<comment type="caution">
    <text evidence="6">The sequence shown here is derived from an EMBL/GenBank/DDBJ whole genome shotgun (WGS) entry which is preliminary data.</text>
</comment>
<keyword evidence="8" id="KW-1185">Reference proteome</keyword>
<accession>A0A3P3EK59</accession>
<feature type="domain" description="Major facilitator superfamily (MFS) profile" evidence="5">
    <location>
        <begin position="228"/>
        <end position="418"/>
    </location>
</feature>
<feature type="transmembrane region" description="Helical" evidence="4">
    <location>
        <begin position="382"/>
        <end position="404"/>
    </location>
</feature>
<feature type="transmembrane region" description="Helical" evidence="4">
    <location>
        <begin position="111"/>
        <end position="128"/>
    </location>
</feature>
<dbReference type="Gene3D" id="1.20.1250.20">
    <property type="entry name" value="MFS general substrate transporter like domains"/>
    <property type="match status" value="2"/>
</dbReference>
<feature type="transmembrane region" description="Helical" evidence="4">
    <location>
        <begin position="86"/>
        <end position="105"/>
    </location>
</feature>
<evidence type="ECO:0000313" key="8">
    <source>
        <dbReference type="Proteomes" id="UP000271137"/>
    </source>
</evidence>
<keyword evidence="3 4" id="KW-0472">Membrane</keyword>
<evidence type="ECO:0000256" key="1">
    <source>
        <dbReference type="ARBA" id="ARBA00022692"/>
    </source>
</evidence>
<organism evidence="6 9">
    <name type="scientific">Variovorax beijingensis</name>
    <dbReference type="NCBI Taxonomy" id="2496117"/>
    <lineage>
        <taxon>Bacteria</taxon>
        <taxon>Pseudomonadati</taxon>
        <taxon>Pseudomonadota</taxon>
        <taxon>Betaproteobacteria</taxon>
        <taxon>Burkholderiales</taxon>
        <taxon>Comamonadaceae</taxon>
        <taxon>Variovorax</taxon>
    </lineage>
</organism>
<keyword evidence="1 4" id="KW-0812">Transmembrane</keyword>
<feature type="transmembrane region" description="Helical" evidence="4">
    <location>
        <begin position="294"/>
        <end position="313"/>
    </location>
</feature>
<feature type="transmembrane region" description="Helical" evidence="4">
    <location>
        <begin position="44"/>
        <end position="65"/>
    </location>
</feature>
<feature type="transmembrane region" description="Helical" evidence="4">
    <location>
        <begin position="319"/>
        <end position="345"/>
    </location>
</feature>
<feature type="transmembrane region" description="Helical" evidence="4">
    <location>
        <begin position="148"/>
        <end position="167"/>
    </location>
</feature>
<evidence type="ECO:0000256" key="3">
    <source>
        <dbReference type="ARBA" id="ARBA00023136"/>
    </source>
</evidence>
<protein>
    <submittedName>
        <fullName evidence="6">MFS transporter</fullName>
    </submittedName>
</protein>
<dbReference type="Pfam" id="PF07690">
    <property type="entry name" value="MFS_1"/>
    <property type="match status" value="1"/>
</dbReference>
<dbReference type="SUPFAM" id="SSF103473">
    <property type="entry name" value="MFS general substrate transporter"/>
    <property type="match status" value="1"/>
</dbReference>
<evidence type="ECO:0000313" key="6">
    <source>
        <dbReference type="EMBL" id="RRH86783.1"/>
    </source>
</evidence>
<feature type="transmembrane region" description="Helical" evidence="4">
    <location>
        <begin position="173"/>
        <end position="190"/>
    </location>
</feature>
<dbReference type="Proteomes" id="UP000271137">
    <property type="component" value="Unassembled WGS sequence"/>
</dbReference>
<dbReference type="AlphaFoldDB" id="A0A3P3EK59"/>
<evidence type="ECO:0000256" key="4">
    <source>
        <dbReference type="SAM" id="Phobius"/>
    </source>
</evidence>
<dbReference type="EMBL" id="RQXU01000011">
    <property type="protein sequence ID" value="RRH86783.1"/>
    <property type="molecule type" value="Genomic_DNA"/>
</dbReference>
<dbReference type="InterPro" id="IPR011701">
    <property type="entry name" value="MFS"/>
</dbReference>
<dbReference type="InterPro" id="IPR036259">
    <property type="entry name" value="MFS_trans_sf"/>
</dbReference>
<keyword evidence="2 4" id="KW-1133">Transmembrane helix</keyword>
<reference evidence="6 9" key="1">
    <citation type="submission" date="2018-11" db="EMBL/GenBank/DDBJ databases">
        <title>The genome of Variovorax sp T529.</title>
        <authorList>
            <person name="Gao J."/>
        </authorList>
    </citation>
    <scope>NUCLEOTIDE SEQUENCE [LARGE SCALE GENOMIC DNA]</scope>
    <source>
        <strain evidence="6 9">T529</strain>
    </source>
</reference>
<feature type="transmembrane region" description="Helical" evidence="4">
    <location>
        <begin position="230"/>
        <end position="248"/>
    </location>
</feature>
<dbReference type="Proteomes" id="UP000271590">
    <property type="component" value="Unassembled WGS sequence"/>
</dbReference>
<gene>
    <name evidence="6" type="ORF">EH244_19435</name>
    <name evidence="7" type="ORF">EJO66_20460</name>
</gene>
<evidence type="ECO:0000313" key="9">
    <source>
        <dbReference type="Proteomes" id="UP000271590"/>
    </source>
</evidence>
<feature type="transmembrane region" description="Helical" evidence="4">
    <location>
        <begin position="357"/>
        <end position="376"/>
    </location>
</feature>
<evidence type="ECO:0000259" key="5">
    <source>
        <dbReference type="PROSITE" id="PS50850"/>
    </source>
</evidence>
<dbReference type="PANTHER" id="PTHR23528">
    <property type="match status" value="1"/>
</dbReference>
<dbReference type="PROSITE" id="PS50850">
    <property type="entry name" value="MFS"/>
    <property type="match status" value="1"/>
</dbReference>
<sequence>MAPRNPEINRFNKKAAFFVALALFAQESVWNFYDAQVPASLRQYISSAAVIGLLMGVDNLLGIFVQPWMAHMSDQHKAKGGNRFRFLLIGAPVAAVLFALIPWAISFEMLLVSMIGFAFVANGFKSIAESLTADYQAPNHRSKGNAVARIGVALTILASAAISFIVVDKDLRLAFFIPAVLLVIGMYIACKGLSSQEAHGAVEGAEEDTVQLNLKELVLDVFTSPDKRRLLLLLAVFGANGTWTAIRSQLTPYLMEVLELSRGTAGSIGFPAGIAFLVAAIPVAVIADRTSRAAVCMLGMIVVALGCVAVFFATSTVQVATAMALMAVGWAAFAINAVAILWSIVPNQKYLGTYTGLYWTAAAIGQTLMPAFLGLLVDLTAWRYMMLHAAVLSCLSALLMLKVVRGPTPRRREQVEGA</sequence>
<dbReference type="GO" id="GO:0022857">
    <property type="term" value="F:transmembrane transporter activity"/>
    <property type="evidence" value="ECO:0007669"/>
    <property type="project" value="InterPro"/>
</dbReference>
<evidence type="ECO:0000313" key="7">
    <source>
        <dbReference type="EMBL" id="RSZ32828.1"/>
    </source>
</evidence>
<dbReference type="EMBL" id="RXFQ01000012">
    <property type="protein sequence ID" value="RSZ32828.1"/>
    <property type="molecule type" value="Genomic_DNA"/>
</dbReference>
<reference evidence="7 8" key="2">
    <citation type="submission" date="2018-12" db="EMBL/GenBank/DDBJ databases">
        <title>The genome sequences of strain 502.</title>
        <authorList>
            <person name="Gao J."/>
            <person name="Sun J."/>
        </authorList>
    </citation>
    <scope>NUCLEOTIDE SEQUENCE [LARGE SCALE GENOMIC DNA]</scope>
    <source>
        <strain evidence="7 8">502</strain>
    </source>
</reference>
<name>A0A3P3EK59_9BURK</name>
<dbReference type="RefSeq" id="WP_124960000.1">
    <property type="nucleotide sequence ID" value="NZ_CBFHCE010000047.1"/>
</dbReference>
<dbReference type="PANTHER" id="PTHR23528:SF1">
    <property type="entry name" value="MAJOR FACILITATOR SUPERFAMILY (MFS) PROFILE DOMAIN-CONTAINING PROTEIN"/>
    <property type="match status" value="1"/>
</dbReference>